<name>A0A195DX79_9HYME</name>
<dbReference type="EMBL" id="KQ980155">
    <property type="protein sequence ID" value="KYN17441.1"/>
    <property type="molecule type" value="Genomic_DNA"/>
</dbReference>
<evidence type="ECO:0000313" key="1">
    <source>
        <dbReference type="EMBL" id="KYN17441.1"/>
    </source>
</evidence>
<dbReference type="AlphaFoldDB" id="A0A195DX79"/>
<accession>A0A195DX79</accession>
<gene>
    <name evidence="1" type="ORF">ALC57_10233</name>
</gene>
<protein>
    <submittedName>
        <fullName evidence="1">Uncharacterized protein</fullName>
    </submittedName>
</protein>
<sequence>WFNTLTFALCRNSIVPNKGIASETWGKVSATRFRNTVSDSKMVTPETVVAHLCSMIRSRSSRPFVDGVDERLLIHTSMTLTSGWNVHPRKIVLHCTRMLTRHPIFQLPSSLFQNKSSRRYLLVFNQNVFFFLQYPIKIILSEISTANRIRCRTASEVVGMLSATRFRKTVSDSRMVTPEQAKN</sequence>
<reference evidence="1 2" key="1">
    <citation type="submission" date="2015-09" db="EMBL/GenBank/DDBJ databases">
        <title>Trachymyrmex cornetzi WGS genome.</title>
        <authorList>
            <person name="Nygaard S."/>
            <person name="Hu H."/>
            <person name="Boomsma J."/>
            <person name="Zhang G."/>
        </authorList>
    </citation>
    <scope>NUCLEOTIDE SEQUENCE [LARGE SCALE GENOMIC DNA]</scope>
    <source>
        <strain evidence="1">Tcor2-1</strain>
        <tissue evidence="1">Whole body</tissue>
    </source>
</reference>
<proteinExistence type="predicted"/>
<dbReference type="Proteomes" id="UP000078492">
    <property type="component" value="Unassembled WGS sequence"/>
</dbReference>
<feature type="non-terminal residue" evidence="1">
    <location>
        <position position="1"/>
    </location>
</feature>
<evidence type="ECO:0000313" key="2">
    <source>
        <dbReference type="Proteomes" id="UP000078492"/>
    </source>
</evidence>
<keyword evidence="2" id="KW-1185">Reference proteome</keyword>
<organism evidence="1 2">
    <name type="scientific">Trachymyrmex cornetzi</name>
    <dbReference type="NCBI Taxonomy" id="471704"/>
    <lineage>
        <taxon>Eukaryota</taxon>
        <taxon>Metazoa</taxon>
        <taxon>Ecdysozoa</taxon>
        <taxon>Arthropoda</taxon>
        <taxon>Hexapoda</taxon>
        <taxon>Insecta</taxon>
        <taxon>Pterygota</taxon>
        <taxon>Neoptera</taxon>
        <taxon>Endopterygota</taxon>
        <taxon>Hymenoptera</taxon>
        <taxon>Apocrita</taxon>
        <taxon>Aculeata</taxon>
        <taxon>Formicoidea</taxon>
        <taxon>Formicidae</taxon>
        <taxon>Myrmicinae</taxon>
        <taxon>Trachymyrmex</taxon>
    </lineage>
</organism>